<dbReference type="PANTHER" id="PTHR10176:SF3">
    <property type="entry name" value="GLYCOGEN [STARCH] SYNTHASE"/>
    <property type="match status" value="1"/>
</dbReference>
<dbReference type="AlphaFoldDB" id="A0A7X9FP17"/>
<dbReference type="InterPro" id="IPR008631">
    <property type="entry name" value="Glycogen_synth"/>
</dbReference>
<dbReference type="Pfam" id="PF05693">
    <property type="entry name" value="Glycogen_syn"/>
    <property type="match status" value="1"/>
</dbReference>
<evidence type="ECO:0000256" key="1">
    <source>
        <dbReference type="ARBA" id="ARBA00022676"/>
    </source>
</evidence>
<accession>A0A7X9FP17</accession>
<gene>
    <name evidence="3" type="ORF">GYA55_00270</name>
</gene>
<evidence type="ECO:0000313" key="3">
    <source>
        <dbReference type="EMBL" id="NMC61579.1"/>
    </source>
</evidence>
<dbReference type="Gene3D" id="3.40.50.2000">
    <property type="entry name" value="Glycogen Phosphorylase B"/>
    <property type="match status" value="2"/>
</dbReference>
<protein>
    <submittedName>
        <fullName evidence="3">Glycogen synthase</fullName>
    </submittedName>
</protein>
<organism evidence="3 4">
    <name type="scientific">SAR324 cluster bacterium</name>
    <dbReference type="NCBI Taxonomy" id="2024889"/>
    <lineage>
        <taxon>Bacteria</taxon>
        <taxon>Deltaproteobacteria</taxon>
        <taxon>SAR324 cluster</taxon>
    </lineage>
</organism>
<dbReference type="GO" id="GO:0004373">
    <property type="term" value="F:alpha-1,4-glucan glucosyltransferase (UDP-glucose donor) activity"/>
    <property type="evidence" value="ECO:0007669"/>
    <property type="project" value="InterPro"/>
</dbReference>
<dbReference type="SUPFAM" id="SSF53756">
    <property type="entry name" value="UDP-Glycosyltransferase/glycogen phosphorylase"/>
    <property type="match status" value="2"/>
</dbReference>
<reference evidence="3 4" key="1">
    <citation type="journal article" date="2020" name="Biotechnol. Biofuels">
        <title>New insights from the biogas microbiome by comprehensive genome-resolved metagenomics of nearly 1600 species originating from multiple anaerobic digesters.</title>
        <authorList>
            <person name="Campanaro S."/>
            <person name="Treu L."/>
            <person name="Rodriguez-R L.M."/>
            <person name="Kovalovszki A."/>
            <person name="Ziels R.M."/>
            <person name="Maus I."/>
            <person name="Zhu X."/>
            <person name="Kougias P.G."/>
            <person name="Basile A."/>
            <person name="Luo G."/>
            <person name="Schluter A."/>
            <person name="Konstantinidis K.T."/>
            <person name="Angelidaki I."/>
        </authorList>
    </citation>
    <scope>NUCLEOTIDE SEQUENCE [LARGE SCALE GENOMIC DNA]</scope>
    <source>
        <strain evidence="3">AS27yjCOA_65</strain>
    </source>
</reference>
<dbReference type="EMBL" id="JAAZON010000011">
    <property type="protein sequence ID" value="NMC61579.1"/>
    <property type="molecule type" value="Genomic_DNA"/>
</dbReference>
<name>A0A7X9FP17_9DELT</name>
<dbReference type="Gene3D" id="6.10.260.10">
    <property type="match status" value="1"/>
</dbReference>
<sequence length="614" mass="70970">MIDTKLPSQPFSSFKDPHDPWLFEISWEVCNQIGGIYTVLKSKVAAMRSRWANNYFVVGPYNPNTVEIEFEEREADDPLRSALAKLKERGYPIYYGHWLLAEHPNALLIDYRAHMWSINTDRHYLMVDNGIGGEDEDSDLSEFIEFGFCLTELFRELCAVAPEKKIVAHFHEWMSAVALPRIVFHQLPIATVFTTHATLLGRYIAANNPNFYRDLAGLNPDWASRHYRIHSRYLMERAAAHSANVFTTISEITAEEADKALGRQADIILPNGLNIDRFSTFHEFQNYHRIFEERIHEFVMGHFFPSYRFDLDRVCYIFTSGRYEYTNKGFDIFIEALHRLSWRLRDLPNPPVVVAFIITKAPLVRMNFEVLKRHAMFEELRKLCMQVENGLGEKILNILGKGQMPSYEDLLSADLQHDLKKTIYEMRSDHFPPVVTHDVQNDQNDPILSHLKYRQLFNADWDPVKVVFHPDFLAANSPLFSLDYDQFVRGNHLGVFPSYYEPWGYTPAECLALAVPTVTTDLSGIGSFAMTNIPEGGNGAIKILKRSGTNNDELIQQLTDYLYYFVHLTRRERIELRAKAEKISDIFAWSTLSAFYHEAHNKALERQYGSLGKA</sequence>
<evidence type="ECO:0000313" key="4">
    <source>
        <dbReference type="Proteomes" id="UP000524246"/>
    </source>
</evidence>
<proteinExistence type="predicted"/>
<evidence type="ECO:0000256" key="2">
    <source>
        <dbReference type="ARBA" id="ARBA00022679"/>
    </source>
</evidence>
<keyword evidence="1" id="KW-0328">Glycosyltransferase</keyword>
<keyword evidence="2" id="KW-0808">Transferase</keyword>
<dbReference type="Proteomes" id="UP000524246">
    <property type="component" value="Unassembled WGS sequence"/>
</dbReference>
<dbReference type="GO" id="GO:0005978">
    <property type="term" value="P:glycogen biosynthetic process"/>
    <property type="evidence" value="ECO:0007669"/>
    <property type="project" value="InterPro"/>
</dbReference>
<dbReference type="GO" id="GO:0005737">
    <property type="term" value="C:cytoplasm"/>
    <property type="evidence" value="ECO:0007669"/>
    <property type="project" value="TreeGrafter"/>
</dbReference>
<dbReference type="PANTHER" id="PTHR10176">
    <property type="entry name" value="GLYCOGEN SYNTHASE"/>
    <property type="match status" value="1"/>
</dbReference>
<comment type="caution">
    <text evidence="3">The sequence shown here is derived from an EMBL/GenBank/DDBJ whole genome shotgun (WGS) entry which is preliminary data.</text>
</comment>